<dbReference type="STRING" id="123320.SAMN06309945_2443"/>
<evidence type="ECO:0000313" key="1">
    <source>
        <dbReference type="EMBL" id="SKC65120.1"/>
    </source>
</evidence>
<name>A0A1T5KN81_9MICO</name>
<dbReference type="GO" id="GO:0006355">
    <property type="term" value="P:regulation of DNA-templated transcription"/>
    <property type="evidence" value="ECO:0007669"/>
    <property type="project" value="InterPro"/>
</dbReference>
<dbReference type="OrthoDB" id="5184241at2"/>
<evidence type="ECO:0000313" key="2">
    <source>
        <dbReference type="Proteomes" id="UP000190857"/>
    </source>
</evidence>
<organism evidence="1 2">
    <name type="scientific">Okibacterium fritillariae</name>
    <dbReference type="NCBI Taxonomy" id="123320"/>
    <lineage>
        <taxon>Bacteria</taxon>
        <taxon>Bacillati</taxon>
        <taxon>Actinomycetota</taxon>
        <taxon>Actinomycetes</taxon>
        <taxon>Micrococcales</taxon>
        <taxon>Microbacteriaceae</taxon>
        <taxon>Okibacterium</taxon>
    </lineage>
</organism>
<protein>
    <recommendedName>
        <fullName evidence="3">SatD family (SatD)</fullName>
    </recommendedName>
</protein>
<reference evidence="1 2" key="1">
    <citation type="submission" date="2017-02" db="EMBL/GenBank/DDBJ databases">
        <authorList>
            <person name="Peterson S.W."/>
        </authorList>
    </citation>
    <scope>NUCLEOTIDE SEQUENCE [LARGE SCALE GENOMIC DNA]</scope>
    <source>
        <strain evidence="1 2">VKM Ac-2059</strain>
    </source>
</reference>
<dbReference type="AlphaFoldDB" id="A0A1T5KN81"/>
<dbReference type="GO" id="GO:0003677">
    <property type="term" value="F:DNA binding"/>
    <property type="evidence" value="ECO:0007669"/>
    <property type="project" value="InterPro"/>
</dbReference>
<proteinExistence type="predicted"/>
<dbReference type="Proteomes" id="UP000190857">
    <property type="component" value="Unassembled WGS sequence"/>
</dbReference>
<dbReference type="EMBL" id="FUZP01000002">
    <property type="protein sequence ID" value="SKC65120.1"/>
    <property type="molecule type" value="Genomic_DNA"/>
</dbReference>
<sequence length="204" mass="21667">MFVVTVDQVQSRTHDDLVARAVREVTAKHGETLVLPAERTAGDEFQVAVDDAAVVLDIVLGLTRAAWWSVGVGVGGVRHPLPASTREATGDAYYAARTAVDRAKKAPTRFALQTGADEGEAADLARDCEALIDLLLSLRERRTDGGWEIADLLAGGMSQKQAAEALGITASAASLRIKAAGIRLEERSVVALRRLLERLGTLAA</sequence>
<gene>
    <name evidence="1" type="ORF">SAMN06309945_2443</name>
</gene>
<accession>A0A1T5KN81</accession>
<evidence type="ECO:0008006" key="3">
    <source>
        <dbReference type="Google" id="ProtNLM"/>
    </source>
</evidence>
<dbReference type="InterPro" id="IPR016032">
    <property type="entry name" value="Sig_transdc_resp-reg_C-effctor"/>
</dbReference>
<keyword evidence="2" id="KW-1185">Reference proteome</keyword>
<dbReference type="SUPFAM" id="SSF46894">
    <property type="entry name" value="C-terminal effector domain of the bipartite response regulators"/>
    <property type="match status" value="1"/>
</dbReference>